<evidence type="ECO:0000256" key="1">
    <source>
        <dbReference type="SAM" id="Phobius"/>
    </source>
</evidence>
<comment type="caution">
    <text evidence="2">The sequence shown here is derived from an EMBL/GenBank/DDBJ whole genome shotgun (WGS) entry which is preliminary data.</text>
</comment>
<dbReference type="AlphaFoldDB" id="A0A356LM06"/>
<feature type="transmembrane region" description="Helical" evidence="1">
    <location>
        <begin position="102"/>
        <end position="121"/>
    </location>
</feature>
<dbReference type="EMBL" id="DOEK01000046">
    <property type="protein sequence ID" value="HBP31932.1"/>
    <property type="molecule type" value="Genomic_DNA"/>
</dbReference>
<evidence type="ECO:0008006" key="4">
    <source>
        <dbReference type="Google" id="ProtNLM"/>
    </source>
</evidence>
<keyword evidence="1" id="KW-1133">Transmembrane helix</keyword>
<protein>
    <recommendedName>
        <fullName evidence="4">SCP2 domain-containing protein</fullName>
    </recommendedName>
</protein>
<keyword evidence="1" id="KW-0472">Membrane</keyword>
<evidence type="ECO:0000313" key="3">
    <source>
        <dbReference type="Proteomes" id="UP000264036"/>
    </source>
</evidence>
<organism evidence="2 3">
    <name type="scientific">Advenella kashmirensis</name>
    <dbReference type="NCBI Taxonomy" id="310575"/>
    <lineage>
        <taxon>Bacteria</taxon>
        <taxon>Pseudomonadati</taxon>
        <taxon>Pseudomonadota</taxon>
        <taxon>Betaproteobacteria</taxon>
        <taxon>Burkholderiales</taxon>
        <taxon>Alcaligenaceae</taxon>
    </lineage>
</organism>
<name>A0A356LM06_9BURK</name>
<evidence type="ECO:0000313" key="2">
    <source>
        <dbReference type="EMBL" id="HBP31932.1"/>
    </source>
</evidence>
<gene>
    <name evidence="2" type="ORF">DD666_21300</name>
</gene>
<keyword evidence="1" id="KW-0812">Transmembrane</keyword>
<dbReference type="Proteomes" id="UP000264036">
    <property type="component" value="Unassembled WGS sequence"/>
</dbReference>
<reference evidence="2 3" key="1">
    <citation type="journal article" date="2018" name="Nat. Biotechnol.">
        <title>A standardized bacterial taxonomy based on genome phylogeny substantially revises the tree of life.</title>
        <authorList>
            <person name="Parks D.H."/>
            <person name="Chuvochina M."/>
            <person name="Waite D.W."/>
            <person name="Rinke C."/>
            <person name="Skarshewski A."/>
            <person name="Chaumeil P.A."/>
            <person name="Hugenholtz P."/>
        </authorList>
    </citation>
    <scope>NUCLEOTIDE SEQUENCE [LARGE SCALE GENOMIC DNA]</scope>
    <source>
        <strain evidence="2">UBA10707</strain>
    </source>
</reference>
<sequence>MLSDEDIIAAWPAQLADREHLAWKGRHLNTSFLFALGERRYLVAIQEGRMRVRDASAITMPQWDFALRADENVWNEFFQPIPRPEYHDLLAMMKFRRLVIEGNLYAFMSHLLFFKALFALLRSTEK</sequence>
<proteinExistence type="predicted"/>
<accession>A0A356LM06</accession>